<dbReference type="OrthoDB" id="3699634at2"/>
<dbReference type="AlphaFoldDB" id="A0A223S1I3"/>
<dbReference type="InterPro" id="IPR001789">
    <property type="entry name" value="Sig_transdc_resp-reg_receiver"/>
</dbReference>
<feature type="domain" description="Response regulatory" evidence="8">
    <location>
        <begin position="4"/>
        <end position="130"/>
    </location>
</feature>
<dbReference type="SMART" id="SM00421">
    <property type="entry name" value="HTH_LUXR"/>
    <property type="match status" value="1"/>
</dbReference>
<dbReference type="InterPro" id="IPR011006">
    <property type="entry name" value="CheY-like_superfamily"/>
</dbReference>
<dbReference type="PROSITE" id="PS50110">
    <property type="entry name" value="RESPONSE_REGULATORY"/>
    <property type="match status" value="1"/>
</dbReference>
<dbReference type="GO" id="GO:0003677">
    <property type="term" value="F:DNA binding"/>
    <property type="evidence" value="ECO:0007669"/>
    <property type="project" value="UniProtKB-KW"/>
</dbReference>
<feature type="region of interest" description="Disordered" evidence="6">
    <location>
        <begin position="232"/>
        <end position="258"/>
    </location>
</feature>
<accession>A0A223S1I3</accession>
<reference evidence="9 10" key="1">
    <citation type="submission" date="2017-08" db="EMBL/GenBank/DDBJ databases">
        <title>The complete genome sequence of Nocardiopsis gilva YIM 90087.</title>
        <authorList>
            <person name="Yin M."/>
            <person name="Tang S."/>
        </authorList>
    </citation>
    <scope>NUCLEOTIDE SEQUENCE [LARGE SCALE GENOMIC DNA]</scope>
    <source>
        <strain evidence="9 10">YIM 90087</strain>
    </source>
</reference>
<dbReference type="GO" id="GO:0006355">
    <property type="term" value="P:regulation of DNA-templated transcription"/>
    <property type="evidence" value="ECO:0007669"/>
    <property type="project" value="InterPro"/>
</dbReference>
<dbReference type="Pfam" id="PF00072">
    <property type="entry name" value="Response_reg"/>
    <property type="match status" value="1"/>
</dbReference>
<dbReference type="SUPFAM" id="SSF52172">
    <property type="entry name" value="CheY-like"/>
    <property type="match status" value="1"/>
</dbReference>
<evidence type="ECO:0008006" key="11">
    <source>
        <dbReference type="Google" id="ProtNLM"/>
    </source>
</evidence>
<dbReference type="InterPro" id="IPR000792">
    <property type="entry name" value="Tscrpt_reg_LuxR_C"/>
</dbReference>
<dbReference type="RefSeq" id="WP_094932203.1">
    <property type="nucleotide sequence ID" value="NZ_CP022753.1"/>
</dbReference>
<protein>
    <recommendedName>
        <fullName evidence="11">DNA-binding response regulator</fullName>
    </recommendedName>
</protein>
<evidence type="ECO:0000256" key="3">
    <source>
        <dbReference type="ARBA" id="ARBA00023125"/>
    </source>
</evidence>
<feature type="domain" description="HTH luxR-type" evidence="7">
    <location>
        <begin position="162"/>
        <end position="228"/>
    </location>
</feature>
<dbReference type="PANTHER" id="PTHR43214:SF24">
    <property type="entry name" value="TRANSCRIPTIONAL REGULATORY PROTEIN NARL-RELATED"/>
    <property type="match status" value="1"/>
</dbReference>
<dbReference type="EMBL" id="CP022753">
    <property type="protein sequence ID" value="ASU82002.1"/>
    <property type="molecule type" value="Genomic_DNA"/>
</dbReference>
<dbReference type="Gene3D" id="3.40.50.2300">
    <property type="match status" value="1"/>
</dbReference>
<keyword evidence="3" id="KW-0238">DNA-binding</keyword>
<organism evidence="9 10">
    <name type="scientific">Nocardiopsis gilva YIM 90087</name>
    <dbReference type="NCBI Taxonomy" id="1235441"/>
    <lineage>
        <taxon>Bacteria</taxon>
        <taxon>Bacillati</taxon>
        <taxon>Actinomycetota</taxon>
        <taxon>Actinomycetes</taxon>
        <taxon>Streptosporangiales</taxon>
        <taxon>Nocardiopsidaceae</taxon>
        <taxon>Nocardiopsis</taxon>
    </lineage>
</organism>
<dbReference type="PRINTS" id="PR00038">
    <property type="entry name" value="HTHLUXR"/>
</dbReference>
<dbReference type="Pfam" id="PF00196">
    <property type="entry name" value="GerE"/>
    <property type="match status" value="1"/>
</dbReference>
<keyword evidence="2" id="KW-0805">Transcription regulation</keyword>
<proteinExistence type="predicted"/>
<evidence type="ECO:0000256" key="1">
    <source>
        <dbReference type="ARBA" id="ARBA00022553"/>
    </source>
</evidence>
<gene>
    <name evidence="9" type="ORF">CDO52_03690</name>
</gene>
<dbReference type="PROSITE" id="PS50043">
    <property type="entry name" value="HTH_LUXR_2"/>
    <property type="match status" value="1"/>
</dbReference>
<dbReference type="PROSITE" id="PS00622">
    <property type="entry name" value="HTH_LUXR_1"/>
    <property type="match status" value="1"/>
</dbReference>
<evidence type="ECO:0000256" key="4">
    <source>
        <dbReference type="ARBA" id="ARBA00023163"/>
    </source>
</evidence>
<evidence type="ECO:0000256" key="2">
    <source>
        <dbReference type="ARBA" id="ARBA00023015"/>
    </source>
</evidence>
<dbReference type="InterPro" id="IPR039420">
    <property type="entry name" value="WalR-like"/>
</dbReference>
<keyword evidence="4" id="KW-0804">Transcription</keyword>
<evidence type="ECO:0000313" key="9">
    <source>
        <dbReference type="EMBL" id="ASU82002.1"/>
    </source>
</evidence>
<dbReference type="InterPro" id="IPR058245">
    <property type="entry name" value="NreC/VraR/RcsB-like_REC"/>
</dbReference>
<evidence type="ECO:0000256" key="6">
    <source>
        <dbReference type="SAM" id="MobiDB-lite"/>
    </source>
</evidence>
<evidence type="ECO:0000313" key="10">
    <source>
        <dbReference type="Proteomes" id="UP000215005"/>
    </source>
</evidence>
<sequence length="258" mass="27586">MRIRVLIADEQAVARLGLRAVFDATDDIEVVGEVSDGDSAVRRAAELRPDVVLIDVRHAGADGIATIRQLAALSSPSVRVLVVTMSDDTAHRARGDDPEYLFESLRAGASGFLLMDSEPASLADAVRAVSDGRTVLDPAVTGRVVDEFVRLASATPTYQTMERAPWDTGLSSREREVVALISSGRSNAEIARILRLSETTVKTHVSNVLAKWGLRDRVQLVVRAFKTGAVVPDQQPDGAVARPLLGSDPSGREPAVEG</sequence>
<dbReference type="CDD" id="cd17535">
    <property type="entry name" value="REC_NarL-like"/>
    <property type="match status" value="1"/>
</dbReference>
<keyword evidence="1 5" id="KW-0597">Phosphoprotein</keyword>
<evidence type="ECO:0000256" key="5">
    <source>
        <dbReference type="PROSITE-ProRule" id="PRU00169"/>
    </source>
</evidence>
<dbReference type="KEGG" id="ngv:CDO52_03690"/>
<dbReference type="PANTHER" id="PTHR43214">
    <property type="entry name" value="TWO-COMPONENT RESPONSE REGULATOR"/>
    <property type="match status" value="1"/>
</dbReference>
<evidence type="ECO:0000259" key="8">
    <source>
        <dbReference type="PROSITE" id="PS50110"/>
    </source>
</evidence>
<dbReference type="GO" id="GO:0000160">
    <property type="term" value="P:phosphorelay signal transduction system"/>
    <property type="evidence" value="ECO:0007669"/>
    <property type="project" value="InterPro"/>
</dbReference>
<dbReference type="CDD" id="cd06170">
    <property type="entry name" value="LuxR_C_like"/>
    <property type="match status" value="1"/>
</dbReference>
<dbReference type="SMART" id="SM00448">
    <property type="entry name" value="REC"/>
    <property type="match status" value="1"/>
</dbReference>
<dbReference type="InterPro" id="IPR016032">
    <property type="entry name" value="Sig_transdc_resp-reg_C-effctor"/>
</dbReference>
<name>A0A223S1I3_9ACTN</name>
<dbReference type="SUPFAM" id="SSF46894">
    <property type="entry name" value="C-terminal effector domain of the bipartite response regulators"/>
    <property type="match status" value="1"/>
</dbReference>
<feature type="modified residue" description="4-aspartylphosphate" evidence="5">
    <location>
        <position position="55"/>
    </location>
</feature>
<keyword evidence="10" id="KW-1185">Reference proteome</keyword>
<evidence type="ECO:0000259" key="7">
    <source>
        <dbReference type="PROSITE" id="PS50043"/>
    </source>
</evidence>
<dbReference type="Proteomes" id="UP000215005">
    <property type="component" value="Chromosome"/>
</dbReference>